<gene>
    <name evidence="7" type="primary">ZBTB8OS</name>
    <name evidence="7" type="ORF">F1559_003273</name>
</gene>
<reference evidence="7 8" key="1">
    <citation type="journal article" date="2020" name="J. Phycol.">
        <title>Comparative genome analysis reveals Cyanidiococcus gen. nov., a new extremophilic red algal genus sister to Cyanidioschyzon (Cyanidioschyzonaceae, Rhodophyta).</title>
        <authorList>
            <person name="Liu S.-L."/>
            <person name="Chiang Y.-R."/>
            <person name="Yoon H.S."/>
            <person name="Fu H.-Y."/>
        </authorList>
    </citation>
    <scope>NUCLEOTIDE SEQUENCE [LARGE SCALE GENOMIC DNA]</scope>
    <source>
        <strain evidence="7 8">THAL066</strain>
    </source>
</reference>
<dbReference type="AlphaFoldDB" id="A0A7J7IN64"/>
<name>A0A7J7IN64_9RHOD</name>
<dbReference type="GO" id="GO:0046872">
    <property type="term" value="F:metal ion binding"/>
    <property type="evidence" value="ECO:0007669"/>
    <property type="project" value="UniProtKB-KW"/>
</dbReference>
<evidence type="ECO:0000256" key="2">
    <source>
        <dbReference type="ARBA" id="ARBA00022694"/>
    </source>
</evidence>
<evidence type="ECO:0000256" key="3">
    <source>
        <dbReference type="ARBA" id="ARBA00022723"/>
    </source>
</evidence>
<keyword evidence="4" id="KW-0106">Calcium</keyword>
<protein>
    <submittedName>
        <fullName evidence="7">Zinc finger and BTB domain containing 8 opposite strand</fullName>
    </submittedName>
</protein>
<evidence type="ECO:0000256" key="4">
    <source>
        <dbReference type="ARBA" id="ARBA00022837"/>
    </source>
</evidence>
<dbReference type="PANTHER" id="PTHR12682:SF11">
    <property type="entry name" value="PROTEIN ARCHEASE"/>
    <property type="match status" value="1"/>
</dbReference>
<accession>A0A7J7IN64</accession>
<proteinExistence type="inferred from homology"/>
<comment type="similarity">
    <text evidence="1">Belongs to the archease family.</text>
</comment>
<feature type="compositionally biased region" description="Basic and acidic residues" evidence="5">
    <location>
        <begin position="41"/>
        <end position="58"/>
    </location>
</feature>
<feature type="region of interest" description="Disordered" evidence="5">
    <location>
        <begin position="1"/>
        <end position="58"/>
    </location>
</feature>
<dbReference type="PANTHER" id="PTHR12682">
    <property type="entry name" value="ARCHEASE"/>
    <property type="match status" value="1"/>
</dbReference>
<dbReference type="SUPFAM" id="SSF69819">
    <property type="entry name" value="MTH1598-like"/>
    <property type="match status" value="1"/>
</dbReference>
<evidence type="ECO:0000313" key="7">
    <source>
        <dbReference type="EMBL" id="KAF6004180.1"/>
    </source>
</evidence>
<evidence type="ECO:0000313" key="8">
    <source>
        <dbReference type="Proteomes" id="UP000530660"/>
    </source>
</evidence>
<dbReference type="GO" id="GO:0006388">
    <property type="term" value="P:tRNA splicing, via endonucleolytic cleavage and ligation"/>
    <property type="evidence" value="ECO:0007669"/>
    <property type="project" value="TreeGrafter"/>
</dbReference>
<dbReference type="EMBL" id="VWRR01000004">
    <property type="protein sequence ID" value="KAF6004180.1"/>
    <property type="molecule type" value="Genomic_DNA"/>
</dbReference>
<dbReference type="GO" id="GO:0072669">
    <property type="term" value="C:tRNA-splicing ligase complex"/>
    <property type="evidence" value="ECO:0007669"/>
    <property type="project" value="TreeGrafter"/>
</dbReference>
<comment type="caution">
    <text evidence="7">The sequence shown here is derived from an EMBL/GenBank/DDBJ whole genome shotgun (WGS) entry which is preliminary data.</text>
</comment>
<dbReference type="Gene3D" id="3.55.10.10">
    <property type="entry name" value="Archease domain"/>
    <property type="match status" value="1"/>
</dbReference>
<dbReference type="InterPro" id="IPR036820">
    <property type="entry name" value="Archease_dom_sf"/>
</dbReference>
<dbReference type="InterPro" id="IPR002804">
    <property type="entry name" value="Archease"/>
</dbReference>
<dbReference type="Pfam" id="PF01951">
    <property type="entry name" value="Archease"/>
    <property type="match status" value="1"/>
</dbReference>
<dbReference type="InterPro" id="IPR023572">
    <property type="entry name" value="Archease_dom"/>
</dbReference>
<evidence type="ECO:0000259" key="6">
    <source>
        <dbReference type="Pfam" id="PF01951"/>
    </source>
</evidence>
<feature type="domain" description="Archease" evidence="6">
    <location>
        <begin position="77"/>
        <end position="250"/>
    </location>
</feature>
<keyword evidence="3" id="KW-0479">Metal-binding</keyword>
<evidence type="ECO:0000256" key="5">
    <source>
        <dbReference type="SAM" id="MobiDB-lite"/>
    </source>
</evidence>
<sequence>MNWGFRSLPKRSSGADLSFQGSTASEHGLARVPSSSPSVSVRDDQSEKLEPLSEGVERAEPISPVAQASVFDRPRKFAYLDHTADVMIHAWSSCLPGAFAQCLLGLYGIMLNIEQVQLCPTMDAQTWTAEGHDLKSLLYNFLEEGLYRFHVDGFVAARVIVDEWQAPIDDTALAEDDVGAAEAAAPDQVNAFRMRVRAYGEQYDRLKHESGTEVKAITYSAMTIRRRRLEEASTETDPDRVYQVFVIVDI</sequence>
<keyword evidence="2" id="KW-0819">tRNA processing</keyword>
<evidence type="ECO:0000256" key="1">
    <source>
        <dbReference type="ARBA" id="ARBA00007963"/>
    </source>
</evidence>
<dbReference type="OrthoDB" id="2190767at2759"/>
<keyword evidence="8" id="KW-1185">Reference proteome</keyword>
<organism evidence="7 8">
    <name type="scientific">Cyanidiococcus yangmingshanensis</name>
    <dbReference type="NCBI Taxonomy" id="2690220"/>
    <lineage>
        <taxon>Eukaryota</taxon>
        <taxon>Rhodophyta</taxon>
        <taxon>Bangiophyceae</taxon>
        <taxon>Cyanidiales</taxon>
        <taxon>Cyanidiaceae</taxon>
        <taxon>Cyanidiococcus</taxon>
    </lineage>
</organism>
<dbReference type="Proteomes" id="UP000530660">
    <property type="component" value="Unassembled WGS sequence"/>
</dbReference>